<feature type="signal peptide" evidence="1">
    <location>
        <begin position="1"/>
        <end position="20"/>
    </location>
</feature>
<organism evidence="2 3">
    <name type="scientific">Acinetobacter towneri</name>
    <dbReference type="NCBI Taxonomy" id="202956"/>
    <lineage>
        <taxon>Bacteria</taxon>
        <taxon>Pseudomonadati</taxon>
        <taxon>Pseudomonadota</taxon>
        <taxon>Gammaproteobacteria</taxon>
        <taxon>Moraxellales</taxon>
        <taxon>Moraxellaceae</taxon>
        <taxon>Acinetobacter</taxon>
    </lineage>
</organism>
<dbReference type="PROSITE" id="PS51257">
    <property type="entry name" value="PROKAR_LIPOPROTEIN"/>
    <property type="match status" value="1"/>
</dbReference>
<dbReference type="RefSeq" id="WP_154320849.1">
    <property type="nucleotide sequence ID" value="NZ_CP046045.1"/>
</dbReference>
<gene>
    <name evidence="2" type="ORF">GJD93_09405</name>
</gene>
<accession>A0AAP9GVB8</accession>
<dbReference type="Proteomes" id="UP000405075">
    <property type="component" value="Chromosome"/>
</dbReference>
<evidence type="ECO:0000313" key="2">
    <source>
        <dbReference type="EMBL" id="QGM27876.1"/>
    </source>
</evidence>
<keyword evidence="1" id="KW-0732">Signal</keyword>
<evidence type="ECO:0000313" key="3">
    <source>
        <dbReference type="Proteomes" id="UP000405075"/>
    </source>
</evidence>
<evidence type="ECO:0000256" key="1">
    <source>
        <dbReference type="SAM" id="SignalP"/>
    </source>
</evidence>
<protein>
    <submittedName>
        <fullName evidence="2">Uncharacterized protein</fullName>
    </submittedName>
</protein>
<dbReference type="AlphaFoldDB" id="A0AAP9GVB8"/>
<name>A0AAP9GVB8_9GAMM</name>
<sequence length="103" mass="11166">MRFKNTFCIICVMGMMVLTACEGAESMQQNINSTENQPSSVTAQQVEVPTRLTTAATHPSAITPEATAPQEVYVGEPTVAEMQAHGEEFYKDTLARIAAEQGQ</sequence>
<proteinExistence type="predicted"/>
<dbReference type="EMBL" id="CP046045">
    <property type="protein sequence ID" value="QGM27876.1"/>
    <property type="molecule type" value="Genomic_DNA"/>
</dbReference>
<reference evidence="3" key="1">
    <citation type="submission" date="2019-11" db="EMBL/GenBank/DDBJ databases">
        <title>Escherichia coli 1916D6.</title>
        <authorList>
            <person name="Yao H."/>
            <person name="Du X."/>
            <person name="Yu R."/>
            <person name="Li A."/>
        </authorList>
    </citation>
    <scope>NUCLEOTIDE SEQUENCE [LARGE SCALE GENOMIC DNA]</scope>
    <source>
        <strain evidence="3">19110F47</strain>
    </source>
</reference>
<feature type="chain" id="PRO_5043022124" evidence="1">
    <location>
        <begin position="21"/>
        <end position="103"/>
    </location>
</feature>